<keyword evidence="3" id="KW-0862">Zinc</keyword>
<name>G3MLR6_AMBMU</name>
<evidence type="ECO:0000256" key="4">
    <source>
        <dbReference type="ARBA" id="ARBA00023049"/>
    </source>
</evidence>
<dbReference type="PANTHER" id="PTHR11905">
    <property type="entry name" value="ADAM A DISINTEGRIN AND METALLOPROTEASE DOMAIN"/>
    <property type="match status" value="1"/>
</dbReference>
<evidence type="ECO:0000313" key="6">
    <source>
        <dbReference type="EMBL" id="AEO34434.1"/>
    </source>
</evidence>
<proteinExistence type="evidence at transcript level"/>
<organism evidence="6">
    <name type="scientific">Amblyomma maculatum</name>
    <name type="common">Gulf Coast tick</name>
    <dbReference type="NCBI Taxonomy" id="34609"/>
    <lineage>
        <taxon>Eukaryota</taxon>
        <taxon>Metazoa</taxon>
        <taxon>Ecdysozoa</taxon>
        <taxon>Arthropoda</taxon>
        <taxon>Chelicerata</taxon>
        <taxon>Arachnida</taxon>
        <taxon>Acari</taxon>
        <taxon>Parasitiformes</taxon>
        <taxon>Ixodida</taxon>
        <taxon>Ixodoidea</taxon>
        <taxon>Ixodidae</taxon>
        <taxon>Amblyomminae</taxon>
        <taxon>Amblyomma</taxon>
    </lineage>
</organism>
<keyword evidence="2" id="KW-0378">Hydrolase</keyword>
<evidence type="ECO:0008006" key="7">
    <source>
        <dbReference type="Google" id="ProtNLM"/>
    </source>
</evidence>
<feature type="chain" id="PRO_5003447117" description="Peptidase M12B domain-containing protein" evidence="5">
    <location>
        <begin position="20"/>
        <end position="336"/>
    </location>
</feature>
<dbReference type="Gene3D" id="3.40.390.10">
    <property type="entry name" value="Collagenase (Catalytic Domain)"/>
    <property type="match status" value="1"/>
</dbReference>
<protein>
    <recommendedName>
        <fullName evidence="7">Peptidase M12B domain-containing protein</fullName>
    </recommendedName>
</protein>
<dbReference type="PANTHER" id="PTHR11905:SF159">
    <property type="entry name" value="ADAM METALLOPROTEASE"/>
    <property type="match status" value="1"/>
</dbReference>
<evidence type="ECO:0000256" key="1">
    <source>
        <dbReference type="ARBA" id="ARBA00022670"/>
    </source>
</evidence>
<evidence type="ECO:0000256" key="5">
    <source>
        <dbReference type="SAM" id="SignalP"/>
    </source>
</evidence>
<dbReference type="GO" id="GO:0006509">
    <property type="term" value="P:membrane protein ectodomain proteolysis"/>
    <property type="evidence" value="ECO:0007669"/>
    <property type="project" value="TreeGrafter"/>
</dbReference>
<sequence length="336" mass="37726">MKTSFLMALLVSCLCGVCAQEESHVVEEDAVKLGLYFVYDEIFAQQAAFEENNSFNTYFTVLTNAAQAYFRNHPNLKFYFTLVNSSKLQEQDNLKYVTNEKMQLDAEATLQNMENIFTWNESLSIDVDVVFLVTGSKMKTRASEMIDEWYGLAAPRSICYGNASVGIIHDDGKTFNGAHMLALQLALLLGAKKDNGKWGECPHAEGYLTSSITGGSHPSLSYCSATSMWDFYWHVNDRPDICWKDSPKPALANNKDLPADFYRKKLCDVCQIHNKTFRNATECRGYMSKRLNGACKAHCCIPARYRYKSCDWANAINMPDGTPCGGPMICLHGECV</sequence>
<evidence type="ECO:0000256" key="2">
    <source>
        <dbReference type="ARBA" id="ARBA00022801"/>
    </source>
</evidence>
<dbReference type="InterPro" id="IPR024079">
    <property type="entry name" value="MetalloPept_cat_dom_sf"/>
</dbReference>
<dbReference type="EMBL" id="JO842817">
    <property type="protein sequence ID" value="AEO34434.1"/>
    <property type="molecule type" value="mRNA"/>
</dbReference>
<dbReference type="AlphaFoldDB" id="G3MLR6"/>
<dbReference type="GO" id="GO:0008237">
    <property type="term" value="F:metallopeptidase activity"/>
    <property type="evidence" value="ECO:0007669"/>
    <property type="project" value="UniProtKB-KW"/>
</dbReference>
<keyword evidence="4" id="KW-0482">Metalloprotease</keyword>
<evidence type="ECO:0000256" key="3">
    <source>
        <dbReference type="ARBA" id="ARBA00022833"/>
    </source>
</evidence>
<accession>G3MLR6</accession>
<dbReference type="SUPFAM" id="SSF55486">
    <property type="entry name" value="Metalloproteases ('zincins'), catalytic domain"/>
    <property type="match status" value="1"/>
</dbReference>
<keyword evidence="1" id="KW-0645">Protease</keyword>
<feature type="signal peptide" evidence="5">
    <location>
        <begin position="1"/>
        <end position="19"/>
    </location>
</feature>
<keyword evidence="5" id="KW-0732">Signal</keyword>
<reference evidence="6" key="1">
    <citation type="journal article" date="2011" name="PLoS ONE">
        <title>A deep insight into the sialotranscriptome of the gulf coast tick, Amblyomma maculatum.</title>
        <authorList>
            <person name="Karim S."/>
            <person name="Singh P."/>
            <person name="Ribeiro J.M."/>
        </authorList>
    </citation>
    <scope>NUCLEOTIDE SEQUENCE</scope>
    <source>
        <tissue evidence="6">Salivary gland</tissue>
    </source>
</reference>